<feature type="non-terminal residue" evidence="2">
    <location>
        <position position="1"/>
    </location>
</feature>
<accession>K0RJR6</accession>
<reference evidence="2 3" key="1">
    <citation type="journal article" date="2012" name="Genome Biol.">
        <title>Genome and low-iron response of an oceanic diatom adapted to chronic iron limitation.</title>
        <authorList>
            <person name="Lommer M."/>
            <person name="Specht M."/>
            <person name="Roy A.S."/>
            <person name="Kraemer L."/>
            <person name="Andreson R."/>
            <person name="Gutowska M.A."/>
            <person name="Wolf J."/>
            <person name="Bergner S.V."/>
            <person name="Schilhabel M.B."/>
            <person name="Klostermeier U.C."/>
            <person name="Beiko R.G."/>
            <person name="Rosenstiel P."/>
            <person name="Hippler M."/>
            <person name="Laroche J."/>
        </authorList>
    </citation>
    <scope>NUCLEOTIDE SEQUENCE [LARGE SCALE GENOMIC DNA]</scope>
    <source>
        <strain evidence="2 3">CCMP1005</strain>
    </source>
</reference>
<sequence length="114" mass="12865">RDYHGGTRRIAIVESPASEAHCVVSAGTCIKVKIAKVIQNMGKAKKTRKFAVAKKMISPKDARIKSNQKEQQAKREANAKKEEPRQVEQAHSALFFSTTHSLARRTTFWWTQIS</sequence>
<evidence type="ECO:0000313" key="3">
    <source>
        <dbReference type="Proteomes" id="UP000266841"/>
    </source>
</evidence>
<dbReference type="EMBL" id="AGNL01047450">
    <property type="protein sequence ID" value="EJK46937.1"/>
    <property type="molecule type" value="Genomic_DNA"/>
</dbReference>
<protein>
    <submittedName>
        <fullName evidence="2">Uncharacterized protein</fullName>
    </submittedName>
</protein>
<dbReference type="Proteomes" id="UP000266841">
    <property type="component" value="Unassembled WGS sequence"/>
</dbReference>
<gene>
    <name evidence="2" type="ORF">THAOC_34373</name>
</gene>
<comment type="caution">
    <text evidence="2">The sequence shown here is derived from an EMBL/GenBank/DDBJ whole genome shotgun (WGS) entry which is preliminary data.</text>
</comment>
<feature type="compositionally biased region" description="Basic and acidic residues" evidence="1">
    <location>
        <begin position="58"/>
        <end position="88"/>
    </location>
</feature>
<proteinExistence type="predicted"/>
<keyword evidence="3" id="KW-1185">Reference proteome</keyword>
<dbReference type="AlphaFoldDB" id="K0RJR6"/>
<evidence type="ECO:0000256" key="1">
    <source>
        <dbReference type="SAM" id="MobiDB-lite"/>
    </source>
</evidence>
<evidence type="ECO:0000313" key="2">
    <source>
        <dbReference type="EMBL" id="EJK46937.1"/>
    </source>
</evidence>
<name>K0RJR6_THAOC</name>
<organism evidence="2 3">
    <name type="scientific">Thalassiosira oceanica</name>
    <name type="common">Marine diatom</name>
    <dbReference type="NCBI Taxonomy" id="159749"/>
    <lineage>
        <taxon>Eukaryota</taxon>
        <taxon>Sar</taxon>
        <taxon>Stramenopiles</taxon>
        <taxon>Ochrophyta</taxon>
        <taxon>Bacillariophyta</taxon>
        <taxon>Coscinodiscophyceae</taxon>
        <taxon>Thalassiosirophycidae</taxon>
        <taxon>Thalassiosirales</taxon>
        <taxon>Thalassiosiraceae</taxon>
        <taxon>Thalassiosira</taxon>
    </lineage>
</organism>
<feature type="region of interest" description="Disordered" evidence="1">
    <location>
        <begin position="56"/>
        <end position="90"/>
    </location>
</feature>